<evidence type="ECO:0000313" key="2">
    <source>
        <dbReference type="EMBL" id="CAI49565.1"/>
    </source>
</evidence>
<evidence type="ECO:0000259" key="1">
    <source>
        <dbReference type="Pfam" id="PF10006"/>
    </source>
</evidence>
<dbReference type="AlphaFoldDB" id="A0A1U7EWU6"/>
<sequence>MAPDTAAETVLDVRDIEGEPFDDIMAALTELGADETLLLINSFEPKPLYGVLEERGFIYDTSQTDGTWRIEIEQA</sequence>
<dbReference type="STRING" id="348780.NP_2948A"/>
<dbReference type="Proteomes" id="UP000002698">
    <property type="component" value="Chromosome"/>
</dbReference>
<feature type="domain" description="DUF2249" evidence="1">
    <location>
        <begin position="10"/>
        <end position="73"/>
    </location>
</feature>
<dbReference type="InterPro" id="IPR018720">
    <property type="entry name" value="DUF2249"/>
</dbReference>
<keyword evidence="3" id="KW-1185">Reference proteome</keyword>
<organism evidence="2 3">
    <name type="scientific">Natronomonas pharaonis (strain ATCC 35678 / DSM 2160 / CIP 103997 / JCM 8858 / NBRC 14720 / NCIMB 2260 / Gabara)</name>
    <name type="common">Halobacterium pharaonis</name>
    <dbReference type="NCBI Taxonomy" id="348780"/>
    <lineage>
        <taxon>Archaea</taxon>
        <taxon>Methanobacteriati</taxon>
        <taxon>Methanobacteriota</taxon>
        <taxon>Stenosarchaea group</taxon>
        <taxon>Halobacteria</taxon>
        <taxon>Halobacteriales</taxon>
        <taxon>Natronomonadaceae</taxon>
        <taxon>Natronomonas</taxon>
    </lineage>
</organism>
<protein>
    <submittedName>
        <fullName evidence="2">DUF2249 family protein</fullName>
    </submittedName>
</protein>
<dbReference type="GeneID" id="3701608"/>
<name>A0A1U7EWU6_NATPD</name>
<evidence type="ECO:0000313" key="3">
    <source>
        <dbReference type="Proteomes" id="UP000002698"/>
    </source>
</evidence>
<dbReference type="Pfam" id="PF10006">
    <property type="entry name" value="DUF2249"/>
    <property type="match status" value="1"/>
</dbReference>
<dbReference type="OrthoDB" id="281801at2157"/>
<dbReference type="RefSeq" id="WP_011323189.1">
    <property type="nucleotide sequence ID" value="NC_007426.1"/>
</dbReference>
<proteinExistence type="predicted"/>
<gene>
    <name evidence="2" type="ordered locus">NP_2948A</name>
</gene>
<dbReference type="EnsemblBacteria" id="CAI49565">
    <property type="protein sequence ID" value="CAI49565"/>
    <property type="gene ID" value="NP_2948A"/>
</dbReference>
<dbReference type="HOGENOM" id="CLU_157868_1_0_2"/>
<accession>A0A1U7EWU6</accession>
<dbReference type="EMBL" id="CR936257">
    <property type="protein sequence ID" value="CAI49565.1"/>
    <property type="molecule type" value="Genomic_DNA"/>
</dbReference>
<dbReference type="eggNOG" id="arCOG03929">
    <property type="taxonomic scope" value="Archaea"/>
</dbReference>
<reference evidence="2 3" key="1">
    <citation type="journal article" date="2005" name="Genome Res.">
        <title>Living with two extremes: conclusions from the genome sequence of Natronomonas pharaonis.</title>
        <authorList>
            <person name="Falb M."/>
            <person name="Pfeiffer F."/>
            <person name="Palm P."/>
            <person name="Rodewald K."/>
            <person name="Hickmann V."/>
            <person name="Tittor J."/>
            <person name="Oesterhelt D."/>
        </authorList>
    </citation>
    <scope>NUCLEOTIDE SEQUENCE [LARGE SCALE GENOMIC DNA]</scope>
    <source>
        <strain evidence="3">ATCC 35678 / DSM 2160 / CIP 103997 / JCM 8858 / NBRC 14720 / NCIMB 2260 / Gabara</strain>
    </source>
</reference>
<dbReference type="KEGG" id="nph:NP_2948A"/>